<keyword evidence="1" id="KW-0238">DNA-binding</keyword>
<feature type="region of interest" description="Disordered" evidence="2">
    <location>
        <begin position="84"/>
        <end position="107"/>
    </location>
</feature>
<dbReference type="InterPro" id="IPR036894">
    <property type="entry name" value="YbaB-like_sf"/>
</dbReference>
<dbReference type="HAMAP" id="MF_00274">
    <property type="entry name" value="DNA_YbaB_EbfC"/>
    <property type="match status" value="1"/>
</dbReference>
<dbReference type="GO" id="GO:0005829">
    <property type="term" value="C:cytosol"/>
    <property type="evidence" value="ECO:0007669"/>
    <property type="project" value="TreeGrafter"/>
</dbReference>
<evidence type="ECO:0000256" key="2">
    <source>
        <dbReference type="SAM" id="MobiDB-lite"/>
    </source>
</evidence>
<dbReference type="GO" id="GO:0003677">
    <property type="term" value="F:DNA binding"/>
    <property type="evidence" value="ECO:0007669"/>
    <property type="project" value="UniProtKB-KW"/>
</dbReference>
<dbReference type="EMBL" id="UINC01017342">
    <property type="protein sequence ID" value="SVA71765.1"/>
    <property type="molecule type" value="Genomic_DNA"/>
</dbReference>
<dbReference type="InterPro" id="IPR004401">
    <property type="entry name" value="YbaB/EbfC"/>
</dbReference>
<evidence type="ECO:0008006" key="4">
    <source>
        <dbReference type="Google" id="ProtNLM"/>
    </source>
</evidence>
<reference evidence="3" key="1">
    <citation type="submission" date="2018-05" db="EMBL/GenBank/DDBJ databases">
        <authorList>
            <person name="Lanie J.A."/>
            <person name="Ng W.-L."/>
            <person name="Kazmierczak K.M."/>
            <person name="Andrzejewski T.M."/>
            <person name="Davidsen T.M."/>
            <person name="Wayne K.J."/>
            <person name="Tettelin H."/>
            <person name="Glass J.I."/>
            <person name="Rusch D."/>
            <person name="Podicherti R."/>
            <person name="Tsui H.-C.T."/>
            <person name="Winkler M.E."/>
        </authorList>
    </citation>
    <scope>NUCLEOTIDE SEQUENCE</scope>
</reference>
<dbReference type="PANTHER" id="PTHR33449:SF1">
    <property type="entry name" value="NUCLEOID-ASSOCIATED PROTEIN YBAB"/>
    <property type="match status" value="1"/>
</dbReference>
<organism evidence="3">
    <name type="scientific">marine metagenome</name>
    <dbReference type="NCBI Taxonomy" id="408172"/>
    <lineage>
        <taxon>unclassified sequences</taxon>
        <taxon>metagenomes</taxon>
        <taxon>ecological metagenomes</taxon>
    </lineage>
</organism>
<gene>
    <name evidence="3" type="ORF">METZ01_LOCUS124619</name>
</gene>
<dbReference type="PANTHER" id="PTHR33449">
    <property type="entry name" value="NUCLEOID-ASSOCIATED PROTEIN YBAB"/>
    <property type="match status" value="1"/>
</dbReference>
<dbReference type="NCBIfam" id="TIGR00103">
    <property type="entry name" value="DNA_YbaB_EbfC"/>
    <property type="match status" value="1"/>
</dbReference>
<sequence>MLKGNMAKMLKQAQEMQKRIEGVQAELTDTIIDADSGGGMVRIKVNGNLELIELFIKPEALDEDKEIIEDLIISAVNKGISKAQSESKEKMNSVTGGMLSGLNIPGM</sequence>
<dbReference type="PIRSF" id="PIRSF004555">
    <property type="entry name" value="UCP004555"/>
    <property type="match status" value="1"/>
</dbReference>
<name>A0A381Y480_9ZZZZ</name>
<dbReference type="Gene3D" id="3.30.1310.10">
    <property type="entry name" value="Nucleoid-associated protein YbaB-like domain"/>
    <property type="match status" value="1"/>
</dbReference>
<protein>
    <recommendedName>
        <fullName evidence="4">Nucleoid-associated protein</fullName>
    </recommendedName>
</protein>
<evidence type="ECO:0000256" key="1">
    <source>
        <dbReference type="ARBA" id="ARBA00023125"/>
    </source>
</evidence>
<proteinExistence type="inferred from homology"/>
<dbReference type="Pfam" id="PF02575">
    <property type="entry name" value="YbaB_DNA_bd"/>
    <property type="match status" value="1"/>
</dbReference>
<accession>A0A381Y480</accession>
<dbReference type="SUPFAM" id="SSF82607">
    <property type="entry name" value="YbaB-like"/>
    <property type="match status" value="1"/>
</dbReference>
<evidence type="ECO:0000313" key="3">
    <source>
        <dbReference type="EMBL" id="SVA71765.1"/>
    </source>
</evidence>
<dbReference type="AlphaFoldDB" id="A0A381Y480"/>